<dbReference type="GO" id="GO:0005681">
    <property type="term" value="C:spliceosomal complex"/>
    <property type="evidence" value="ECO:0007669"/>
    <property type="project" value="TreeGrafter"/>
</dbReference>
<name>A0A367JIT7_RHIST</name>
<gene>
    <name evidence="3" type="ORF">CU098_002074</name>
</gene>
<dbReference type="PRINTS" id="PR00853">
    <property type="entry name" value="XPGRADSUPER"/>
</dbReference>
<accession>A0A367JIT7</accession>
<feature type="domain" description="XPG-I" evidence="2">
    <location>
        <begin position="55"/>
        <end position="125"/>
    </location>
</feature>
<feature type="region of interest" description="Disordered" evidence="1">
    <location>
        <begin position="406"/>
        <end position="446"/>
    </location>
</feature>
<dbReference type="OrthoDB" id="3005703at2759"/>
<dbReference type="AlphaFoldDB" id="A0A367JIT7"/>
<dbReference type="Proteomes" id="UP000253551">
    <property type="component" value="Unassembled WGS sequence"/>
</dbReference>
<dbReference type="InterPro" id="IPR029060">
    <property type="entry name" value="PIN-like_dom_sf"/>
</dbReference>
<dbReference type="GO" id="GO:0006281">
    <property type="term" value="P:DNA repair"/>
    <property type="evidence" value="ECO:0007669"/>
    <property type="project" value="UniProtKB-ARBA"/>
</dbReference>
<dbReference type="InterPro" id="IPR036279">
    <property type="entry name" value="5-3_exonuclease_C_sf"/>
</dbReference>
<dbReference type="InterPro" id="IPR006086">
    <property type="entry name" value="XPG-I_dom"/>
</dbReference>
<reference evidence="3 4" key="1">
    <citation type="journal article" date="2018" name="G3 (Bethesda)">
        <title>Phylogenetic and Phylogenomic Definition of Rhizopus Species.</title>
        <authorList>
            <person name="Gryganskyi A.P."/>
            <person name="Golan J."/>
            <person name="Dolatabadi S."/>
            <person name="Mondo S."/>
            <person name="Robb S."/>
            <person name="Idnurm A."/>
            <person name="Muszewska A."/>
            <person name="Steczkiewicz K."/>
            <person name="Masonjones S."/>
            <person name="Liao H.L."/>
            <person name="Gajdeczka M.T."/>
            <person name="Anike F."/>
            <person name="Vuek A."/>
            <person name="Anishchenko I.M."/>
            <person name="Voigt K."/>
            <person name="de Hoog G.S."/>
            <person name="Smith M.E."/>
            <person name="Heitman J."/>
            <person name="Vilgalys R."/>
            <person name="Stajich J.E."/>
        </authorList>
    </citation>
    <scope>NUCLEOTIDE SEQUENCE [LARGE SCALE GENOMIC DNA]</scope>
    <source>
        <strain evidence="3 4">LSU 92-RS-03</strain>
    </source>
</reference>
<evidence type="ECO:0000256" key="1">
    <source>
        <dbReference type="SAM" id="MobiDB-lite"/>
    </source>
</evidence>
<dbReference type="InterPro" id="IPR018816">
    <property type="entry name" value="Cactin_central"/>
</dbReference>
<dbReference type="GO" id="GO:0004518">
    <property type="term" value="F:nuclease activity"/>
    <property type="evidence" value="ECO:0007669"/>
    <property type="project" value="InterPro"/>
</dbReference>
<feature type="region of interest" description="Disordered" evidence="1">
    <location>
        <begin position="473"/>
        <end position="519"/>
    </location>
</feature>
<dbReference type="PANTHER" id="PTHR21737">
    <property type="entry name" value="POLYGLUTAMINE BINDING PROTEIN 1/MARVEL MEMBRANE-ASSOCIATING DOMAIN CONTAINING 3"/>
    <property type="match status" value="1"/>
</dbReference>
<dbReference type="SUPFAM" id="SSF47807">
    <property type="entry name" value="5' to 3' exonuclease, C-terminal subdomain"/>
    <property type="match status" value="1"/>
</dbReference>
<dbReference type="CDD" id="cd09870">
    <property type="entry name" value="PIN_YEN1"/>
    <property type="match status" value="1"/>
</dbReference>
<dbReference type="STRING" id="4846.A0A367JIT7"/>
<organism evidence="3 4">
    <name type="scientific">Rhizopus stolonifer</name>
    <name type="common">Rhizopus nigricans</name>
    <dbReference type="NCBI Taxonomy" id="4846"/>
    <lineage>
        <taxon>Eukaryota</taxon>
        <taxon>Fungi</taxon>
        <taxon>Fungi incertae sedis</taxon>
        <taxon>Mucoromycota</taxon>
        <taxon>Mucoromycotina</taxon>
        <taxon>Mucoromycetes</taxon>
        <taxon>Mucorales</taxon>
        <taxon>Mucorineae</taxon>
        <taxon>Rhizopodaceae</taxon>
        <taxon>Rhizopus</taxon>
    </lineage>
</organism>
<dbReference type="GO" id="GO:0005737">
    <property type="term" value="C:cytoplasm"/>
    <property type="evidence" value="ECO:0007669"/>
    <property type="project" value="TreeGrafter"/>
</dbReference>
<dbReference type="Pfam" id="PF10312">
    <property type="entry name" value="Cactin_mid"/>
    <property type="match status" value="1"/>
</dbReference>
<comment type="caution">
    <text evidence="3">The sequence shown here is derived from an EMBL/GenBank/DDBJ whole genome shotgun (WGS) entry which is preliminary data.</text>
</comment>
<dbReference type="PANTHER" id="PTHR21737:SF4">
    <property type="entry name" value="SPLICING FACTOR CACTIN"/>
    <property type="match status" value="1"/>
</dbReference>
<dbReference type="SUPFAM" id="SSF88723">
    <property type="entry name" value="PIN domain-like"/>
    <property type="match status" value="1"/>
</dbReference>
<dbReference type="EMBL" id="PJQM01003253">
    <property type="protein sequence ID" value="RCH89882.1"/>
    <property type="molecule type" value="Genomic_DNA"/>
</dbReference>
<evidence type="ECO:0000259" key="2">
    <source>
        <dbReference type="SMART" id="SM00484"/>
    </source>
</evidence>
<feature type="non-terminal residue" evidence="3">
    <location>
        <position position="909"/>
    </location>
</feature>
<keyword evidence="4" id="KW-1185">Reference proteome</keyword>
<feature type="compositionally biased region" description="Basic residues" evidence="1">
    <location>
        <begin position="415"/>
        <end position="425"/>
    </location>
</feature>
<dbReference type="InterPro" id="IPR006084">
    <property type="entry name" value="XPG/Rad2"/>
</dbReference>
<evidence type="ECO:0000313" key="3">
    <source>
        <dbReference type="EMBL" id="RCH89882.1"/>
    </source>
</evidence>
<dbReference type="SMART" id="SM00484">
    <property type="entry name" value="XPGI"/>
    <property type="match status" value="1"/>
</dbReference>
<dbReference type="GO" id="GO:0045292">
    <property type="term" value="P:mRNA cis splicing, via spliceosome"/>
    <property type="evidence" value="ECO:0007669"/>
    <property type="project" value="TreeGrafter"/>
</dbReference>
<evidence type="ECO:0000313" key="4">
    <source>
        <dbReference type="Proteomes" id="UP000253551"/>
    </source>
</evidence>
<dbReference type="Pfam" id="PF00867">
    <property type="entry name" value="XPG_I"/>
    <property type="match status" value="1"/>
</dbReference>
<proteinExistence type="predicted"/>
<protein>
    <recommendedName>
        <fullName evidence="2">XPG-I domain-containing protein</fullName>
    </recommendedName>
</protein>
<feature type="non-terminal residue" evidence="3">
    <location>
        <position position="1"/>
    </location>
</feature>
<dbReference type="Gene3D" id="3.40.50.1010">
    <property type="entry name" value="5'-nuclease"/>
    <property type="match status" value="2"/>
</dbReference>
<sequence length="909" mass="106458">ELRTLFFRLCRLYELGIRSVFVFDGPNRPAYKRNKLINTAPPDSQFQNNLLSLIRHFNFSIWDAYGDAEAECAALQRLGIVDLVITGDSDVLLFGAGRVMRHWPNKRNDPVACYDMRWIQNEIGLDRSDLILIALLRGSDYDTQGTHGVGIQLATGLSRCHYHRDLFDNTKRAGREQALDEEKINQLYDQLTYELHHNTQGKLQRRHTTIQLSPKFPDFFVVTDFILPITHIESADYISQARKLTTNLNDYYEPDWACLASFVQHAFKWPMDYLIKRFSLLIFPGYMSNILRLQQFNKKPKVPIKKSKQTKLDDYFKLTSKYCPENGVIAQITANKVVSDTVQLYRVEWNSAYLKVFHDKIRSLLDKDVYRDIIPFEEKERLDNVWSSVKRQWSTKVKTRKTIVHSFRYSPKERSRNKKTKKSKRHDSSDEEEDKHSKSLETLGYSNVNNPFNDVNLESKFVWSKKKQRDRKEFGLSGNDIKKREKSRKREADEELAKLNKRRAERDREMELREEERNRKQREAELAQMGEWEAKEEEFHLEQAKKRAEIRIKEGRAKPIDLLAMNLRLAYEPDKVEEDVDLEIDLDEPYTIFDNLNMDDTEELFRDIQMHMALEKNEKSLAFWSSMIVVADDCRSKMRENEQRVASGGVPLAVNQDIQRILSGKTVSQLSVLKDQIISKLKSNEPIDVEYWENLLKELVVFKSKAKLNEIHQELLSARLQQLRERQREEALKVQEELGHVLAMQGTEVHGQGVGPGEGIAAEPVDEELTEVQDREFIKKNIPQQAPNGLLVEEYDRSMSPEPVFILSREDQELEIVDPIVDLKELMDKRRDVLASKLITRKPKMEIEEEIAEEKHHDESVASTVLFEQEAAKGVDEDEDLFNIEAEIAHQTYNWQDKYRPRKPRYFNR</sequence>